<evidence type="ECO:0000313" key="2">
    <source>
        <dbReference type="Proteomes" id="UP000095287"/>
    </source>
</evidence>
<evidence type="ECO:0000256" key="1">
    <source>
        <dbReference type="SAM" id="Phobius"/>
    </source>
</evidence>
<name>A0A1I7ZK27_9BILA</name>
<accession>A0A1I7ZK27</accession>
<keyword evidence="1" id="KW-0812">Transmembrane</keyword>
<feature type="transmembrane region" description="Helical" evidence="1">
    <location>
        <begin position="133"/>
        <end position="156"/>
    </location>
</feature>
<dbReference type="Proteomes" id="UP000095287">
    <property type="component" value="Unplaced"/>
</dbReference>
<feature type="transmembrane region" description="Helical" evidence="1">
    <location>
        <begin position="171"/>
        <end position="193"/>
    </location>
</feature>
<keyword evidence="2" id="KW-1185">Reference proteome</keyword>
<protein>
    <submittedName>
        <fullName evidence="3">G_PROTEIN_RECEP_F1_2 domain-containing protein</fullName>
    </submittedName>
</protein>
<reference evidence="3" key="1">
    <citation type="submission" date="2016-11" db="UniProtKB">
        <authorList>
            <consortium name="WormBaseParasite"/>
        </authorList>
    </citation>
    <scope>IDENTIFICATION</scope>
</reference>
<feature type="transmembrane region" description="Helical" evidence="1">
    <location>
        <begin position="90"/>
        <end position="121"/>
    </location>
</feature>
<keyword evidence="1" id="KW-1133">Transmembrane helix</keyword>
<sequence length="348" mass="39027">MENATIISDFDMQLLCHAAAVLDLLLEPYFIYLVLRCSPPAMSVYRWFLLAISITNMVMTLDYAVAWSPIVSIRGFDLCLPSSHFDSRFIPILMTVLLVTLFGQWQVLLASLAYAVAVACWPLRIHIYHTKKVLFYFLIFACLPGATLAPMAYALFTTDVCWGFPFQPPTFVLLGTFAFYVTSYVVASIYLLLKLGQAINSPTSSTSVETVKLLKTLPTFVLLGTFAFYATSYVVASIYLLLKLGQAINNPTSSTSVETVKLAKTVRRNFIFLVAVIFATDVVPALVITATFMIMRGDQMQSVLTLLTRYVSISFCSYSWIITVITIFVTKPYRKRTIQVFRSVSFSK</sequence>
<feature type="transmembrane region" description="Helical" evidence="1">
    <location>
        <begin position="220"/>
        <end position="242"/>
    </location>
</feature>
<evidence type="ECO:0000313" key="3">
    <source>
        <dbReference type="WBParaSite" id="L893_g27083.t1"/>
    </source>
</evidence>
<organism evidence="2 3">
    <name type="scientific">Steinernema glaseri</name>
    <dbReference type="NCBI Taxonomy" id="37863"/>
    <lineage>
        <taxon>Eukaryota</taxon>
        <taxon>Metazoa</taxon>
        <taxon>Ecdysozoa</taxon>
        <taxon>Nematoda</taxon>
        <taxon>Chromadorea</taxon>
        <taxon>Rhabditida</taxon>
        <taxon>Tylenchina</taxon>
        <taxon>Panagrolaimomorpha</taxon>
        <taxon>Strongyloidoidea</taxon>
        <taxon>Steinernematidae</taxon>
        <taxon>Steinernema</taxon>
    </lineage>
</organism>
<dbReference type="AlphaFoldDB" id="A0A1I7ZK27"/>
<keyword evidence="1" id="KW-0472">Membrane</keyword>
<proteinExistence type="predicted"/>
<feature type="transmembrane region" description="Helical" evidence="1">
    <location>
        <begin position="47"/>
        <end position="70"/>
    </location>
</feature>
<feature type="transmembrane region" description="Helical" evidence="1">
    <location>
        <begin position="12"/>
        <end position="35"/>
    </location>
</feature>
<feature type="transmembrane region" description="Helical" evidence="1">
    <location>
        <begin position="307"/>
        <end position="329"/>
    </location>
</feature>
<feature type="transmembrane region" description="Helical" evidence="1">
    <location>
        <begin position="270"/>
        <end position="295"/>
    </location>
</feature>
<dbReference type="WBParaSite" id="L893_g27083.t1">
    <property type="protein sequence ID" value="L893_g27083.t1"/>
    <property type="gene ID" value="L893_g27083"/>
</dbReference>